<evidence type="ECO:0000256" key="1">
    <source>
        <dbReference type="ARBA" id="ARBA00022729"/>
    </source>
</evidence>
<organism evidence="4 5">
    <name type="scientific">Leptolyngbya iicbica LK</name>
    <dbReference type="NCBI Taxonomy" id="2294035"/>
    <lineage>
        <taxon>Bacteria</taxon>
        <taxon>Bacillati</taxon>
        <taxon>Cyanobacteriota</taxon>
        <taxon>Cyanophyceae</taxon>
        <taxon>Leptolyngbyales</taxon>
        <taxon>Leptolyngbyaceae</taxon>
        <taxon>Leptolyngbya group</taxon>
        <taxon>Leptolyngbya</taxon>
        <taxon>Leptolyngbya iicbica</taxon>
    </lineage>
</organism>
<comment type="caution">
    <text evidence="4">The sequence shown here is derived from an EMBL/GenBank/DDBJ whole genome shotgun (WGS) entry which is preliminary data.</text>
</comment>
<dbReference type="SMART" id="SM00062">
    <property type="entry name" value="PBPb"/>
    <property type="match status" value="1"/>
</dbReference>
<dbReference type="OrthoDB" id="9775197at2"/>
<reference evidence="4 5" key="1">
    <citation type="submission" date="2018-11" db="EMBL/GenBank/DDBJ databases">
        <title>Whole genome sequencing of an environmental sample.</title>
        <authorList>
            <person name="Sarangi A.N."/>
            <person name="Singh D."/>
            <person name="Tripathy S."/>
        </authorList>
    </citation>
    <scope>NUCLEOTIDE SEQUENCE [LARGE SCALE GENOMIC DNA]</scope>
    <source>
        <strain evidence="4 5">Lakshadweep</strain>
    </source>
</reference>
<evidence type="ECO:0000313" key="5">
    <source>
        <dbReference type="Proteomes" id="UP000292459"/>
    </source>
</evidence>
<evidence type="ECO:0000256" key="2">
    <source>
        <dbReference type="SAM" id="MobiDB-lite"/>
    </source>
</evidence>
<evidence type="ECO:0000313" key="4">
    <source>
        <dbReference type="EMBL" id="RZM82402.1"/>
    </source>
</evidence>
<sequence length="341" mass="37439">MRCCIVFSCFFAPLQLAFMARLLKRCIVISACCLLLWGSGSGIMAPSAIAAQQPTLIAQTNRSTTSSDRPSREAATDEAKNGATEITLMPPDIQRIMDRGKLIVAVLGTSNAPFFMADDNGQAAGLDIQLAQALADQLGVDLELNRSPDTFNAVVDTVYYRGADMAISKISRTMKRAVRVRFSHPYLTMRQGLLINRLLLAQQTNSDNVIETIRELTGDVGVIKGSSYVGFLQQKFPQATIVELESWEDIVTAVSQGEILAGYRDELEIKKVVKTKPDAALQLKTAVLTDTQDALAMVFPWESTHLLAFADQYLDTLDAEYTVDSILEEFASYLQTQPLTP</sequence>
<protein>
    <recommendedName>
        <fullName evidence="3">Solute-binding protein family 3/N-terminal domain-containing protein</fullName>
    </recommendedName>
</protein>
<dbReference type="AlphaFoldDB" id="A0A4Q7EGJ9"/>
<feature type="compositionally biased region" description="Polar residues" evidence="2">
    <location>
        <begin position="59"/>
        <end position="68"/>
    </location>
</feature>
<dbReference type="InterPro" id="IPR001638">
    <property type="entry name" value="Solute-binding_3/MltF_N"/>
</dbReference>
<feature type="compositionally biased region" description="Basic and acidic residues" evidence="2">
    <location>
        <begin position="69"/>
        <end position="80"/>
    </location>
</feature>
<dbReference type="Gene3D" id="3.40.190.10">
    <property type="entry name" value="Periplasmic binding protein-like II"/>
    <property type="match status" value="2"/>
</dbReference>
<feature type="domain" description="Solute-binding protein family 3/N-terminal" evidence="3">
    <location>
        <begin position="101"/>
        <end position="334"/>
    </location>
</feature>
<dbReference type="PANTHER" id="PTHR35936:SF17">
    <property type="entry name" value="ARGININE-BINDING EXTRACELLULAR PROTEIN ARTP"/>
    <property type="match status" value="1"/>
</dbReference>
<feature type="region of interest" description="Disordered" evidence="2">
    <location>
        <begin position="59"/>
        <end position="81"/>
    </location>
</feature>
<dbReference type="SUPFAM" id="SSF53850">
    <property type="entry name" value="Periplasmic binding protein-like II"/>
    <property type="match status" value="1"/>
</dbReference>
<dbReference type="PANTHER" id="PTHR35936">
    <property type="entry name" value="MEMBRANE-BOUND LYTIC MUREIN TRANSGLYCOSYLASE F"/>
    <property type="match status" value="1"/>
</dbReference>
<dbReference type="EMBL" id="QVFV01000001">
    <property type="protein sequence ID" value="RZM82402.1"/>
    <property type="molecule type" value="Genomic_DNA"/>
</dbReference>
<proteinExistence type="predicted"/>
<dbReference type="Proteomes" id="UP000292459">
    <property type="component" value="Unassembled WGS sequence"/>
</dbReference>
<keyword evidence="5" id="KW-1185">Reference proteome</keyword>
<evidence type="ECO:0000259" key="3">
    <source>
        <dbReference type="SMART" id="SM00062"/>
    </source>
</evidence>
<gene>
    <name evidence="4" type="ORF">DYY88_03930</name>
</gene>
<keyword evidence="1" id="KW-0732">Signal</keyword>
<dbReference type="Pfam" id="PF00497">
    <property type="entry name" value="SBP_bac_3"/>
    <property type="match status" value="1"/>
</dbReference>
<accession>A0A4Q7EGJ9</accession>
<name>A0A4Q7EGJ9_9CYAN</name>